<name>A0AAX6H8L1_IRIPA</name>
<feature type="region of interest" description="Disordered" evidence="1">
    <location>
        <begin position="24"/>
        <end position="78"/>
    </location>
</feature>
<gene>
    <name evidence="2" type="ORF">M6B38_324155</name>
</gene>
<protein>
    <submittedName>
        <fullName evidence="2">Uncharacterized protein</fullName>
    </submittedName>
</protein>
<sequence>MVWRVRTEVWKTHGWVLPVAADATPGKLSSRSSRGGSPEKADPGGAGMELAEGEAAPSVRGHGGERGCGGATRGGAYEGSGRRWGCARSGGRVQGRTSVEFCVKRVRGAWTEHDGTGLGAVQIWVVGVGHGCGEVRVRISFEFSLCICIVSEG</sequence>
<reference evidence="2" key="1">
    <citation type="journal article" date="2023" name="GigaByte">
        <title>Genome assembly of the bearded iris, Iris pallida Lam.</title>
        <authorList>
            <person name="Bruccoleri R.E."/>
            <person name="Oakeley E.J."/>
            <person name="Faust A.M.E."/>
            <person name="Altorfer M."/>
            <person name="Dessus-Babus S."/>
            <person name="Burckhardt D."/>
            <person name="Oertli M."/>
            <person name="Naumann U."/>
            <person name="Petersen F."/>
            <person name="Wong J."/>
        </authorList>
    </citation>
    <scope>NUCLEOTIDE SEQUENCE</scope>
    <source>
        <strain evidence="2">GSM-AAB239-AS_SAM_17_03QT</strain>
    </source>
</reference>
<proteinExistence type="predicted"/>
<dbReference type="Proteomes" id="UP001140949">
    <property type="component" value="Unassembled WGS sequence"/>
</dbReference>
<evidence type="ECO:0000256" key="1">
    <source>
        <dbReference type="SAM" id="MobiDB-lite"/>
    </source>
</evidence>
<dbReference type="AlphaFoldDB" id="A0AAX6H8L1"/>
<comment type="caution">
    <text evidence="2">The sequence shown here is derived from an EMBL/GenBank/DDBJ whole genome shotgun (WGS) entry which is preliminary data.</text>
</comment>
<evidence type="ECO:0000313" key="3">
    <source>
        <dbReference type="Proteomes" id="UP001140949"/>
    </source>
</evidence>
<dbReference type="EMBL" id="JANAVB010011598">
    <property type="protein sequence ID" value="KAJ6837008.1"/>
    <property type="molecule type" value="Genomic_DNA"/>
</dbReference>
<feature type="compositionally biased region" description="Gly residues" evidence="1">
    <location>
        <begin position="66"/>
        <end position="78"/>
    </location>
</feature>
<organism evidence="2 3">
    <name type="scientific">Iris pallida</name>
    <name type="common">Sweet iris</name>
    <dbReference type="NCBI Taxonomy" id="29817"/>
    <lineage>
        <taxon>Eukaryota</taxon>
        <taxon>Viridiplantae</taxon>
        <taxon>Streptophyta</taxon>
        <taxon>Embryophyta</taxon>
        <taxon>Tracheophyta</taxon>
        <taxon>Spermatophyta</taxon>
        <taxon>Magnoliopsida</taxon>
        <taxon>Liliopsida</taxon>
        <taxon>Asparagales</taxon>
        <taxon>Iridaceae</taxon>
        <taxon>Iridoideae</taxon>
        <taxon>Irideae</taxon>
        <taxon>Iris</taxon>
    </lineage>
</organism>
<keyword evidence="3" id="KW-1185">Reference proteome</keyword>
<reference evidence="2" key="2">
    <citation type="submission" date="2023-04" db="EMBL/GenBank/DDBJ databases">
        <authorList>
            <person name="Bruccoleri R.E."/>
            <person name="Oakeley E.J."/>
            <person name="Faust A.-M."/>
            <person name="Dessus-Babus S."/>
            <person name="Altorfer M."/>
            <person name="Burckhardt D."/>
            <person name="Oertli M."/>
            <person name="Naumann U."/>
            <person name="Petersen F."/>
            <person name="Wong J."/>
        </authorList>
    </citation>
    <scope>NUCLEOTIDE SEQUENCE</scope>
    <source>
        <strain evidence="2">GSM-AAB239-AS_SAM_17_03QT</strain>
        <tissue evidence="2">Leaf</tissue>
    </source>
</reference>
<accession>A0AAX6H8L1</accession>
<evidence type="ECO:0000313" key="2">
    <source>
        <dbReference type="EMBL" id="KAJ6837008.1"/>
    </source>
</evidence>